<evidence type="ECO:0000256" key="6">
    <source>
        <dbReference type="ARBA" id="ARBA00023136"/>
    </source>
</evidence>
<proteinExistence type="predicted"/>
<dbReference type="PROSITE" id="PS50850">
    <property type="entry name" value="MFS"/>
    <property type="match status" value="1"/>
</dbReference>
<comment type="subcellular location">
    <subcellularLocation>
        <location evidence="1">Cell membrane</location>
        <topology evidence="1">Multi-pass membrane protein</topology>
    </subcellularLocation>
</comment>
<feature type="transmembrane region" description="Helical" evidence="7">
    <location>
        <begin position="106"/>
        <end position="131"/>
    </location>
</feature>
<dbReference type="PANTHER" id="PTHR42718:SF47">
    <property type="entry name" value="METHYL VIOLOGEN RESISTANCE PROTEIN SMVA"/>
    <property type="match status" value="1"/>
</dbReference>
<feature type="transmembrane region" description="Helical" evidence="7">
    <location>
        <begin position="462"/>
        <end position="484"/>
    </location>
</feature>
<keyword evidence="2" id="KW-0813">Transport</keyword>
<dbReference type="PANTHER" id="PTHR42718">
    <property type="entry name" value="MAJOR FACILITATOR SUPERFAMILY MULTIDRUG TRANSPORTER MFSC"/>
    <property type="match status" value="1"/>
</dbReference>
<dbReference type="InterPro" id="IPR011701">
    <property type="entry name" value="MFS"/>
</dbReference>
<feature type="transmembrane region" description="Helical" evidence="7">
    <location>
        <begin position="202"/>
        <end position="218"/>
    </location>
</feature>
<dbReference type="InterPro" id="IPR036259">
    <property type="entry name" value="MFS_trans_sf"/>
</dbReference>
<reference evidence="9 10" key="1">
    <citation type="submission" date="2024-10" db="EMBL/GenBank/DDBJ databases">
        <title>The Natural Products Discovery Center: Release of the First 8490 Sequenced Strains for Exploring Actinobacteria Biosynthetic Diversity.</title>
        <authorList>
            <person name="Kalkreuter E."/>
            <person name="Kautsar S.A."/>
            <person name="Yang D."/>
            <person name="Bader C.D."/>
            <person name="Teijaro C.N."/>
            <person name="Fluegel L."/>
            <person name="Davis C.M."/>
            <person name="Simpson J.R."/>
            <person name="Lauterbach L."/>
            <person name="Steele A.D."/>
            <person name="Gui C."/>
            <person name="Meng S."/>
            <person name="Li G."/>
            <person name="Viehrig K."/>
            <person name="Ye F."/>
            <person name="Su P."/>
            <person name="Kiefer A.F."/>
            <person name="Nichols A."/>
            <person name="Cepeda A.J."/>
            <person name="Yan W."/>
            <person name="Fan B."/>
            <person name="Jiang Y."/>
            <person name="Adhikari A."/>
            <person name="Zheng C.-J."/>
            <person name="Schuster L."/>
            <person name="Cowan T.M."/>
            <person name="Smanski M.J."/>
            <person name="Chevrette M.G."/>
            <person name="De Carvalho L.P.S."/>
            <person name="Shen B."/>
        </authorList>
    </citation>
    <scope>NUCLEOTIDE SEQUENCE [LARGE SCALE GENOMIC DNA]</scope>
    <source>
        <strain evidence="9 10">NPDC050545</strain>
    </source>
</reference>
<feature type="transmembrane region" description="Helical" evidence="7">
    <location>
        <begin position="268"/>
        <end position="289"/>
    </location>
</feature>
<feature type="transmembrane region" description="Helical" evidence="7">
    <location>
        <begin position="138"/>
        <end position="161"/>
    </location>
</feature>
<evidence type="ECO:0000256" key="2">
    <source>
        <dbReference type="ARBA" id="ARBA00022448"/>
    </source>
</evidence>
<evidence type="ECO:0000313" key="10">
    <source>
        <dbReference type="Proteomes" id="UP001612741"/>
    </source>
</evidence>
<protein>
    <submittedName>
        <fullName evidence="9">MFS transporter</fullName>
    </submittedName>
</protein>
<feature type="transmembrane region" description="Helical" evidence="7">
    <location>
        <begin position="301"/>
        <end position="326"/>
    </location>
</feature>
<name>A0ABW7YUD4_9ACTN</name>
<dbReference type="RefSeq" id="WP_397082894.1">
    <property type="nucleotide sequence ID" value="NZ_JBITGY010000005.1"/>
</dbReference>
<feature type="transmembrane region" description="Helical" evidence="7">
    <location>
        <begin position="52"/>
        <end position="69"/>
    </location>
</feature>
<feature type="transmembrane region" description="Helical" evidence="7">
    <location>
        <begin position="402"/>
        <end position="422"/>
    </location>
</feature>
<organism evidence="9 10">
    <name type="scientific">Nonomuraea typhae</name>
    <dbReference type="NCBI Taxonomy" id="2603600"/>
    <lineage>
        <taxon>Bacteria</taxon>
        <taxon>Bacillati</taxon>
        <taxon>Actinomycetota</taxon>
        <taxon>Actinomycetes</taxon>
        <taxon>Streptosporangiales</taxon>
        <taxon>Streptosporangiaceae</taxon>
        <taxon>Nonomuraea</taxon>
    </lineage>
</organism>
<feature type="transmembrane region" description="Helical" evidence="7">
    <location>
        <begin position="167"/>
        <end position="190"/>
    </location>
</feature>
<evidence type="ECO:0000313" key="9">
    <source>
        <dbReference type="EMBL" id="MFI6499527.1"/>
    </source>
</evidence>
<evidence type="ECO:0000259" key="8">
    <source>
        <dbReference type="PROSITE" id="PS50850"/>
    </source>
</evidence>
<feature type="transmembrane region" description="Helical" evidence="7">
    <location>
        <begin position="230"/>
        <end position="247"/>
    </location>
</feature>
<evidence type="ECO:0000256" key="7">
    <source>
        <dbReference type="SAM" id="Phobius"/>
    </source>
</evidence>
<feature type="transmembrane region" description="Helical" evidence="7">
    <location>
        <begin position="333"/>
        <end position="351"/>
    </location>
</feature>
<feature type="transmembrane region" description="Helical" evidence="7">
    <location>
        <begin position="81"/>
        <end position="100"/>
    </location>
</feature>
<keyword evidence="10" id="KW-1185">Reference proteome</keyword>
<keyword evidence="5 7" id="KW-1133">Transmembrane helix</keyword>
<dbReference type="SUPFAM" id="SSF103473">
    <property type="entry name" value="MFS general substrate transporter"/>
    <property type="match status" value="1"/>
</dbReference>
<dbReference type="EMBL" id="JBITGY010000005">
    <property type="protein sequence ID" value="MFI6499527.1"/>
    <property type="molecule type" value="Genomic_DNA"/>
</dbReference>
<dbReference type="Pfam" id="PF07690">
    <property type="entry name" value="MFS_1"/>
    <property type="match status" value="1"/>
</dbReference>
<dbReference type="CDD" id="cd17321">
    <property type="entry name" value="MFS_MMR_MDR_like"/>
    <property type="match status" value="1"/>
</dbReference>
<gene>
    <name evidence="9" type="ORF">ACIBG2_19220</name>
</gene>
<dbReference type="Gene3D" id="1.20.1250.20">
    <property type="entry name" value="MFS general substrate transporter like domains"/>
    <property type="match status" value="1"/>
</dbReference>
<evidence type="ECO:0000256" key="5">
    <source>
        <dbReference type="ARBA" id="ARBA00022989"/>
    </source>
</evidence>
<keyword evidence="4 7" id="KW-0812">Transmembrane</keyword>
<keyword evidence="3" id="KW-1003">Cell membrane</keyword>
<sequence>MTTTATRGGLRAWLGMSVLALATLLLAVDNTVLVLALPHLAADLDPSATELLWITDVYSFMIAGFMVTMGSLGDRIGRRRLLVIGAILFGAASALAAYSTSTVMLIVARALLGLAGAAMGPSALALAAGLFSDARRRAMAIGVFTACFMGGAALGPVVGGVLLENFWWGSVFLLGVPIMVLVVLGGLFLLPETPAHGSARPDPASVALSLAAILPTVYGLKELAEDPGQAAPYLALGVGVAAGVLFVRRQRRLAEPLVDLGLFANRSFRTALLILALAMVTQGGVYLFVSQHLQLVEGLSPLAAGLWMAIPALGLVGGSLAAPAIASAYRPGVVVGTGMVVSVAGFALVVAGDGLGVLMTGITVAFVGMAPVGALGLGLIVGSAPRERAGSASAIAESSGELGIALGIALLGSVGTAVYGGLATSPGAGDSLGEALEAAAGLQPGPAAALVAEAQAAFGQGLIVVTILSGVIALVLAAASLTMLRHVRPIGAEEH</sequence>
<evidence type="ECO:0000256" key="1">
    <source>
        <dbReference type="ARBA" id="ARBA00004651"/>
    </source>
</evidence>
<dbReference type="Proteomes" id="UP001612741">
    <property type="component" value="Unassembled WGS sequence"/>
</dbReference>
<feature type="domain" description="Major facilitator superfamily (MFS) profile" evidence="8">
    <location>
        <begin position="15"/>
        <end position="488"/>
    </location>
</feature>
<keyword evidence="6 7" id="KW-0472">Membrane</keyword>
<accession>A0ABW7YUD4</accession>
<comment type="caution">
    <text evidence="9">The sequence shown here is derived from an EMBL/GenBank/DDBJ whole genome shotgun (WGS) entry which is preliminary data.</text>
</comment>
<feature type="transmembrane region" description="Helical" evidence="7">
    <location>
        <begin position="357"/>
        <end position="381"/>
    </location>
</feature>
<evidence type="ECO:0000256" key="4">
    <source>
        <dbReference type="ARBA" id="ARBA00022692"/>
    </source>
</evidence>
<evidence type="ECO:0000256" key="3">
    <source>
        <dbReference type="ARBA" id="ARBA00022475"/>
    </source>
</evidence>
<dbReference type="InterPro" id="IPR020846">
    <property type="entry name" value="MFS_dom"/>
</dbReference>